<protein>
    <submittedName>
        <fullName evidence="2">Uncharacterized protein</fullName>
    </submittedName>
</protein>
<evidence type="ECO:0000313" key="3">
    <source>
        <dbReference type="Proteomes" id="UP001396334"/>
    </source>
</evidence>
<comment type="caution">
    <text evidence="2">The sequence shown here is derived from an EMBL/GenBank/DDBJ whole genome shotgun (WGS) entry which is preliminary data.</text>
</comment>
<sequence length="108" mass="12662">MRWRVEGTESKNGAFAGKDERRERLGIQPRWHSWSRDQWPHQPSQLRIYELASALLLYLKPLVQVQVQAGRSWIFVGHLGDVNPSTFTPTLPISVYSLLRYQIRFDLI</sequence>
<dbReference type="EMBL" id="JBBPBN010000012">
    <property type="protein sequence ID" value="KAK9028146.1"/>
    <property type="molecule type" value="Genomic_DNA"/>
</dbReference>
<gene>
    <name evidence="2" type="ORF">V6N11_067958</name>
</gene>
<name>A0ABR2ST18_9ROSI</name>
<reference evidence="2 3" key="1">
    <citation type="journal article" date="2024" name="G3 (Bethesda)">
        <title>Genome assembly of Hibiscus sabdariffa L. provides insights into metabolisms of medicinal natural products.</title>
        <authorList>
            <person name="Kim T."/>
        </authorList>
    </citation>
    <scope>NUCLEOTIDE SEQUENCE [LARGE SCALE GENOMIC DNA]</scope>
    <source>
        <strain evidence="2">TK-2024</strain>
        <tissue evidence="2">Old leaves</tissue>
    </source>
</reference>
<organism evidence="2 3">
    <name type="scientific">Hibiscus sabdariffa</name>
    <name type="common">roselle</name>
    <dbReference type="NCBI Taxonomy" id="183260"/>
    <lineage>
        <taxon>Eukaryota</taxon>
        <taxon>Viridiplantae</taxon>
        <taxon>Streptophyta</taxon>
        <taxon>Embryophyta</taxon>
        <taxon>Tracheophyta</taxon>
        <taxon>Spermatophyta</taxon>
        <taxon>Magnoliopsida</taxon>
        <taxon>eudicotyledons</taxon>
        <taxon>Gunneridae</taxon>
        <taxon>Pentapetalae</taxon>
        <taxon>rosids</taxon>
        <taxon>malvids</taxon>
        <taxon>Malvales</taxon>
        <taxon>Malvaceae</taxon>
        <taxon>Malvoideae</taxon>
        <taxon>Hibiscus</taxon>
    </lineage>
</organism>
<evidence type="ECO:0000256" key="1">
    <source>
        <dbReference type="SAM" id="MobiDB-lite"/>
    </source>
</evidence>
<dbReference type="Proteomes" id="UP001396334">
    <property type="component" value="Unassembled WGS sequence"/>
</dbReference>
<proteinExistence type="predicted"/>
<evidence type="ECO:0000313" key="2">
    <source>
        <dbReference type="EMBL" id="KAK9028146.1"/>
    </source>
</evidence>
<keyword evidence="3" id="KW-1185">Reference proteome</keyword>
<accession>A0ABR2ST18</accession>
<feature type="region of interest" description="Disordered" evidence="1">
    <location>
        <begin position="1"/>
        <end position="23"/>
    </location>
</feature>